<accession>A0AAV4CE31</accession>
<proteinExistence type="predicted"/>
<dbReference type="EMBL" id="BLXT01006176">
    <property type="protein sequence ID" value="GFO29596.1"/>
    <property type="molecule type" value="Genomic_DNA"/>
</dbReference>
<evidence type="ECO:0000313" key="2">
    <source>
        <dbReference type="Proteomes" id="UP000735302"/>
    </source>
</evidence>
<organism evidence="1 2">
    <name type="scientific">Plakobranchus ocellatus</name>
    <dbReference type="NCBI Taxonomy" id="259542"/>
    <lineage>
        <taxon>Eukaryota</taxon>
        <taxon>Metazoa</taxon>
        <taxon>Spiralia</taxon>
        <taxon>Lophotrochozoa</taxon>
        <taxon>Mollusca</taxon>
        <taxon>Gastropoda</taxon>
        <taxon>Heterobranchia</taxon>
        <taxon>Euthyneura</taxon>
        <taxon>Panpulmonata</taxon>
        <taxon>Sacoglossa</taxon>
        <taxon>Placobranchoidea</taxon>
        <taxon>Plakobranchidae</taxon>
        <taxon>Plakobranchus</taxon>
    </lineage>
</organism>
<protein>
    <recommendedName>
        <fullName evidence="3">Secreted protein</fullName>
    </recommendedName>
</protein>
<sequence>MPTEAKPAAQVDLGLVLRTVAMVSPWAAPRCAVTIDFGFSNTSQSSAKMTTPSEAKLPRWTRLSSPYRGHGVSLCCAKTCRHNLFSHCIPPTAVTRPSFRQADSWRPQWLLKPEFAHHSVPS</sequence>
<evidence type="ECO:0000313" key="1">
    <source>
        <dbReference type="EMBL" id="GFO29596.1"/>
    </source>
</evidence>
<evidence type="ECO:0008006" key="3">
    <source>
        <dbReference type="Google" id="ProtNLM"/>
    </source>
</evidence>
<comment type="caution">
    <text evidence="1">The sequence shown here is derived from an EMBL/GenBank/DDBJ whole genome shotgun (WGS) entry which is preliminary data.</text>
</comment>
<dbReference type="AlphaFoldDB" id="A0AAV4CE31"/>
<keyword evidence="2" id="KW-1185">Reference proteome</keyword>
<reference evidence="1 2" key="1">
    <citation type="journal article" date="2021" name="Elife">
        <title>Chloroplast acquisition without the gene transfer in kleptoplastic sea slugs, Plakobranchus ocellatus.</title>
        <authorList>
            <person name="Maeda T."/>
            <person name="Takahashi S."/>
            <person name="Yoshida T."/>
            <person name="Shimamura S."/>
            <person name="Takaki Y."/>
            <person name="Nagai Y."/>
            <person name="Toyoda A."/>
            <person name="Suzuki Y."/>
            <person name="Arimoto A."/>
            <person name="Ishii H."/>
            <person name="Satoh N."/>
            <person name="Nishiyama T."/>
            <person name="Hasebe M."/>
            <person name="Maruyama T."/>
            <person name="Minagawa J."/>
            <person name="Obokata J."/>
            <person name="Shigenobu S."/>
        </authorList>
    </citation>
    <scope>NUCLEOTIDE SEQUENCE [LARGE SCALE GENOMIC DNA]</scope>
</reference>
<dbReference type="Proteomes" id="UP000735302">
    <property type="component" value="Unassembled WGS sequence"/>
</dbReference>
<gene>
    <name evidence="1" type="ORF">PoB_005610100</name>
</gene>
<name>A0AAV4CE31_9GAST</name>